<keyword evidence="1" id="KW-1133">Transmembrane helix</keyword>
<keyword evidence="4" id="KW-1185">Reference proteome</keyword>
<name>A0ABT3TK95_9GAMM</name>
<dbReference type="InterPro" id="IPR002541">
    <property type="entry name" value="Cyt_c_assembly"/>
</dbReference>
<feature type="transmembrane region" description="Helical" evidence="1">
    <location>
        <begin position="62"/>
        <end position="82"/>
    </location>
</feature>
<dbReference type="PANTHER" id="PTHR38034:SF1">
    <property type="entry name" value="INNER MEMBRANE PROTEIN YPJD"/>
    <property type="match status" value="1"/>
</dbReference>
<accession>A0ABT3TK95</accession>
<keyword evidence="1" id="KW-0812">Transmembrane</keyword>
<sequence length="263" mass="28816">MVVTSFTAAAIYLLVATLQYRSIRSQQPASRTAILSLSWMALLLHAVCAIAAIQYAEGINLGFFKISAIISLIINLAFLLNVQWRPVQNLLIILYPIAAITVVTASLAPGNQTPLHNLTGGMLLHIGSSILAYAVLTLAACQAGMVALQDYQLRHRHPIGLVQILPPLQVMEKILFEMLWAGLLLLTLSIGSGMVFLENMFAQQLAHKTVLSICAWALFAVLLWGHHQLGWRSQTAVRFTLTGFIALMLAYFGSKLVLEVILQ</sequence>
<feature type="transmembrane region" description="Helical" evidence="1">
    <location>
        <begin position="35"/>
        <end position="56"/>
    </location>
</feature>
<evidence type="ECO:0000256" key="1">
    <source>
        <dbReference type="SAM" id="Phobius"/>
    </source>
</evidence>
<gene>
    <name evidence="3" type="ORF">EYC98_13100</name>
</gene>
<feature type="transmembrane region" description="Helical" evidence="1">
    <location>
        <begin position="130"/>
        <end position="148"/>
    </location>
</feature>
<proteinExistence type="predicted"/>
<organism evidence="3 4">
    <name type="scientific">Candidatus Litorirhabdus singularis</name>
    <dbReference type="NCBI Taxonomy" id="2518993"/>
    <lineage>
        <taxon>Bacteria</taxon>
        <taxon>Pseudomonadati</taxon>
        <taxon>Pseudomonadota</taxon>
        <taxon>Gammaproteobacteria</taxon>
        <taxon>Cellvibrionales</taxon>
        <taxon>Halieaceae</taxon>
        <taxon>Candidatus Litorirhabdus</taxon>
    </lineage>
</organism>
<dbReference type="EMBL" id="SHNN01000002">
    <property type="protein sequence ID" value="MCX2981797.1"/>
    <property type="molecule type" value="Genomic_DNA"/>
</dbReference>
<evidence type="ECO:0000259" key="2">
    <source>
        <dbReference type="Pfam" id="PF01578"/>
    </source>
</evidence>
<feature type="transmembrane region" description="Helical" evidence="1">
    <location>
        <begin position="237"/>
        <end position="258"/>
    </location>
</feature>
<feature type="domain" description="Cytochrome c assembly protein" evidence="2">
    <location>
        <begin position="42"/>
        <end position="261"/>
    </location>
</feature>
<dbReference type="Proteomes" id="UP001143362">
    <property type="component" value="Unassembled WGS sequence"/>
</dbReference>
<feature type="transmembrane region" description="Helical" evidence="1">
    <location>
        <begin position="174"/>
        <end position="197"/>
    </location>
</feature>
<evidence type="ECO:0000313" key="3">
    <source>
        <dbReference type="EMBL" id="MCX2981797.1"/>
    </source>
</evidence>
<keyword evidence="1" id="KW-0472">Membrane</keyword>
<dbReference type="PANTHER" id="PTHR38034">
    <property type="entry name" value="INNER MEMBRANE PROTEIN YPJD"/>
    <property type="match status" value="1"/>
</dbReference>
<feature type="transmembrane region" description="Helical" evidence="1">
    <location>
        <begin position="89"/>
        <end position="110"/>
    </location>
</feature>
<feature type="transmembrane region" description="Helical" evidence="1">
    <location>
        <begin position="209"/>
        <end position="225"/>
    </location>
</feature>
<protein>
    <submittedName>
        <fullName evidence="3">Cytochrome C biogenesis protein</fullName>
    </submittedName>
</protein>
<evidence type="ECO:0000313" key="4">
    <source>
        <dbReference type="Proteomes" id="UP001143362"/>
    </source>
</evidence>
<reference evidence="3" key="1">
    <citation type="submission" date="2019-02" db="EMBL/GenBank/DDBJ databases">
        <authorList>
            <person name="Li S.-H."/>
        </authorList>
    </citation>
    <scope>NUCLEOTIDE SEQUENCE</scope>
    <source>
        <strain evidence="3">IMCC14734</strain>
    </source>
</reference>
<comment type="caution">
    <text evidence="3">The sequence shown here is derived from an EMBL/GenBank/DDBJ whole genome shotgun (WGS) entry which is preliminary data.</text>
</comment>
<dbReference type="Pfam" id="PF01578">
    <property type="entry name" value="Cytochrom_C_asm"/>
    <property type="match status" value="1"/>
</dbReference>
<dbReference type="InterPro" id="IPR052372">
    <property type="entry name" value="YpjD/HemX"/>
</dbReference>